<dbReference type="AlphaFoldDB" id="A0AAF0V1T0"/>
<sequence length="174" mass="19914">MHHLVQGDLPFTFAKTCALVLRDLVVRCRDRDEGLTFLGHCDRDAGSCDHDARWIRRGCGYVVVRLACVSEPPSEAFAQPCGPSAFSLYIYGSDELPEELRRQWHPLMCDNDKVMKYSMGMEAKHRMDMASRTPSFGVGLYDTGFHSFLSWSMLVNAYSHHVRCALWLLKKFYV</sequence>
<keyword evidence="2" id="KW-1185">Reference proteome</keyword>
<protein>
    <submittedName>
        <fullName evidence="1">Uncharacterized protein</fullName>
    </submittedName>
</protein>
<proteinExistence type="predicted"/>
<organism evidence="1 2">
    <name type="scientific">Solanum verrucosum</name>
    <dbReference type="NCBI Taxonomy" id="315347"/>
    <lineage>
        <taxon>Eukaryota</taxon>
        <taxon>Viridiplantae</taxon>
        <taxon>Streptophyta</taxon>
        <taxon>Embryophyta</taxon>
        <taxon>Tracheophyta</taxon>
        <taxon>Spermatophyta</taxon>
        <taxon>Magnoliopsida</taxon>
        <taxon>eudicotyledons</taxon>
        <taxon>Gunneridae</taxon>
        <taxon>Pentapetalae</taxon>
        <taxon>asterids</taxon>
        <taxon>lamiids</taxon>
        <taxon>Solanales</taxon>
        <taxon>Solanaceae</taxon>
        <taxon>Solanoideae</taxon>
        <taxon>Solaneae</taxon>
        <taxon>Solanum</taxon>
    </lineage>
</organism>
<accession>A0AAF0V1T0</accession>
<name>A0AAF0V1T0_SOLVR</name>
<dbReference type="EMBL" id="CP133622">
    <property type="protein sequence ID" value="WMV55151.1"/>
    <property type="molecule type" value="Genomic_DNA"/>
</dbReference>
<reference evidence="1" key="1">
    <citation type="submission" date="2023-08" db="EMBL/GenBank/DDBJ databases">
        <title>A de novo genome assembly of Solanum verrucosum Schlechtendal, a Mexican diploid species geographically isolated from the other diploid A-genome species in potato relatives.</title>
        <authorList>
            <person name="Hosaka K."/>
        </authorList>
    </citation>
    <scope>NUCLEOTIDE SEQUENCE</scope>
    <source>
        <tissue evidence="1">Young leaves</tissue>
    </source>
</reference>
<dbReference type="Proteomes" id="UP001234989">
    <property type="component" value="Chromosome 11"/>
</dbReference>
<evidence type="ECO:0000313" key="1">
    <source>
        <dbReference type="EMBL" id="WMV55151.1"/>
    </source>
</evidence>
<gene>
    <name evidence="1" type="ORF">MTR67_048536</name>
</gene>
<evidence type="ECO:0000313" key="2">
    <source>
        <dbReference type="Proteomes" id="UP001234989"/>
    </source>
</evidence>